<protein>
    <recommendedName>
        <fullName evidence="3">Mutator family transposase</fullName>
    </recommendedName>
</protein>
<evidence type="ECO:0000313" key="1">
    <source>
        <dbReference type="EMBL" id="MBK1646972.1"/>
    </source>
</evidence>
<reference evidence="1 2" key="1">
    <citation type="journal article" date="2020" name="Microorganisms">
        <title>Osmotic Adaptation and Compatible Solute Biosynthesis of Phototrophic Bacteria as Revealed from Genome Analyses.</title>
        <authorList>
            <person name="Imhoff J.F."/>
            <person name="Rahn T."/>
            <person name="Kunzel S."/>
            <person name="Keller A."/>
            <person name="Neulinger S.C."/>
        </authorList>
    </citation>
    <scope>NUCLEOTIDE SEQUENCE [LARGE SCALE GENOMIC DNA]</scope>
    <source>
        <strain evidence="1 2">DSM 21303</strain>
    </source>
</reference>
<accession>A0A9X0WNV4</accession>
<sequence length="63" mass="6951">MRRSAWVIAALPWLYLKRISSGSVEEVVQVLVGLDAKGLSPGVLSQLKAQWSEDYGDRAKSYA</sequence>
<dbReference type="EMBL" id="NRSD01000065">
    <property type="protein sequence ID" value="MBK1646972.1"/>
    <property type="molecule type" value="Genomic_DNA"/>
</dbReference>
<name>A0A9X0WNV4_9GAMM</name>
<evidence type="ECO:0008006" key="3">
    <source>
        <dbReference type="Google" id="ProtNLM"/>
    </source>
</evidence>
<gene>
    <name evidence="1" type="ORF">CKO25_20610</name>
</gene>
<dbReference type="AlphaFoldDB" id="A0A9X0WNV4"/>
<dbReference type="Proteomes" id="UP001138802">
    <property type="component" value="Unassembled WGS sequence"/>
</dbReference>
<evidence type="ECO:0000313" key="2">
    <source>
        <dbReference type="Proteomes" id="UP001138802"/>
    </source>
</evidence>
<keyword evidence="2" id="KW-1185">Reference proteome</keyword>
<organism evidence="1 2">
    <name type="scientific">Thiocapsa imhoffii</name>
    <dbReference type="NCBI Taxonomy" id="382777"/>
    <lineage>
        <taxon>Bacteria</taxon>
        <taxon>Pseudomonadati</taxon>
        <taxon>Pseudomonadota</taxon>
        <taxon>Gammaproteobacteria</taxon>
        <taxon>Chromatiales</taxon>
        <taxon>Chromatiaceae</taxon>
        <taxon>Thiocapsa</taxon>
    </lineage>
</organism>
<proteinExistence type="predicted"/>
<comment type="caution">
    <text evidence="1">The sequence shown here is derived from an EMBL/GenBank/DDBJ whole genome shotgun (WGS) entry which is preliminary data.</text>
</comment>